<comment type="subcellular location">
    <subcellularLocation>
        <location evidence="1">Cytoplasm</location>
        <location evidence="1">Cytoskeleton</location>
    </subcellularLocation>
</comment>
<evidence type="ECO:0000256" key="6">
    <source>
        <dbReference type="ARBA" id="ARBA00023017"/>
    </source>
</evidence>
<dbReference type="GO" id="GO:0051959">
    <property type="term" value="F:dynein light intermediate chain binding"/>
    <property type="evidence" value="ECO:0007669"/>
    <property type="project" value="InterPro"/>
</dbReference>
<name>A0A5J4WQM4_9EUKA</name>
<evidence type="ECO:0000256" key="1">
    <source>
        <dbReference type="ARBA" id="ARBA00004245"/>
    </source>
</evidence>
<feature type="domain" description="AAA+ ATPase" evidence="12">
    <location>
        <begin position="2152"/>
        <end position="2365"/>
    </location>
</feature>
<dbReference type="Gene3D" id="1.20.920.20">
    <property type="match status" value="1"/>
</dbReference>
<dbReference type="Proteomes" id="UP000324800">
    <property type="component" value="Unassembled WGS sequence"/>
</dbReference>
<feature type="compositionally biased region" description="Low complexity" evidence="11">
    <location>
        <begin position="3660"/>
        <end position="3675"/>
    </location>
</feature>
<feature type="compositionally biased region" description="Polar residues" evidence="11">
    <location>
        <begin position="260"/>
        <end position="270"/>
    </location>
</feature>
<sequence length="4165" mass="471256">MWKQARLPMLQQWCGIERESHNRQLIEFEKQYHAALDEINTNSTISSQHALDLLINLEQNIEQLSEQGKSLDSRLQYLGMEPLETDQLTEKIAAIAEVKQVWERIQGLTSKLDAVRAMLLSQTKGREVRLALDTLMTEAKQISEMGLSKQKGSTQGGFNSKVTFGNYSGQQDRGLQDFEAYKSFVLRVRKHIDGCVLLEELVGETMKKRHWDEIARRVEATCLFGGNYVKCTVGQILDCCVFPSAIPSVLKQQSEPQLSNYKSTQQQMQDENSRKRQQTPAEITKEVVTRAQGEYALECFLNQLRDRWAGEQFETVDFRRRCRVIKGWDSLFEKLGEDLAQVEAMKYSPFQAAFASESLQWSERLVKLQSILDLWRQVQQKWVDLEAVFGVGSSLAYDGSRSGPDFGDMDIMAQLQQHTVRYRAADKEFIALAKEVLGRQMALVANVESIPSISQILERLLQELETVQKGLAQFLESQRNNFGRFYFVGDEDLLEIIGAGKDASKVQRHLRKLFAGIYLLLVKEKAIQDQGSKEMIKDADQQKNQNPQQQVSQSNEQRKGQMVIDQDNNEEQQNDKQTGGQSNQKKQKQPQIIEQILVGFSSREGESVPFSSPFSLNGFRQVHQWLQQVETQMRSTLANKLIQTISQFEELSLNINTISQPTQQTPQNLQTSQKTSARSTDQLSRYVNAQPDMLLLLCLNIYWTNAVERILTSANQALSKANQISTAQILNPIEGNLSKLLQIIASILRHSTNLPHLLHGKLKHFITELVHLRDETRRFISENITSPFSYTWLSEMRTYFDPIIAAGVQPMSSLTVTIGDATLFHSLEYQGAQERLVHTALTSQCYAILAQALKMRLGGSPFGPAGTGKTETVKALGAELGRHVLVFNCDEHFDFGSVGRILVGLCRCGAWGCFDEFNRLEARMLSAVSQQIQAIQLGLQSHHSHVELLEHRVPLHENVGIFVTMNPGYAGRTTLPDNLKALFRSVAMVVPDRQQIASVMLFSQGFHNAEELAIKIVPLYKLLEEQLSKQPHYDFGLRALKSTLISAGSLMKTIGKKGQKEKFFSKTQSLTSPQNPQSSITNLMSLDQPEQASSLLIEKTLLVRCIVDTVAPKLLSQDVGLFHALLNSVFPAQSSIAQIHTNIHRNKEALSPIPLSAHSSMFSERQDAISPFPSQTPDQYQRIPSPMPQIPDMLTQAPQSLVSAAEDEELRQIAKYVCNRHFLVPSDQFIEKLVQLYHIQAISHGFMLVGASGVGKTCTWRVLTETMDLMKEKDWEKENAQLMGDQILHQRKPKKLSGGSSMRTYTIDPKAMSKEELYGTMDPASHEWNDGVFTRLMRNIIESASNEQNMMNEQEIRNESNDNQEGNEEANQNQFSSYFIPTNHWIIFDGDVDPEWVENLNSVLDDNKLLTLPNGERLPLPPSTRIVFEVQDLKAATPATVSRCGIVWLNDGHIQVQQVAKKMLDMLWENPISQFLNQPAAVYAFPAARDDKDDRWRSGSGQSDSSALKSQNTLDSQLQQGLGTLQASPTLITGRLIQQKCAEMLHKYCIGQESVLEHSLLYGMENRSASVMNNYDPFHALNSVFSLIFSGIQQIIDYYQENPQTLFTDESLSRFIQYTTAYSLCWGVAGPLPLELRYQLSDRICKMMNITDIYNTKEGMDINSKQDDDDYIIEDKLQNSDNNYFDQLETKQFLDYEILAPDGNARPWRAKVPSRIYDPDEVGSSDLIIPTIDTERHEALIKSLISTGKPLILCGPPGSGKTMLLMHCLSSMPECEVVNLSFSSATKEDVILKSILSRCTLFHTPECDILRPNEKTKLSSQQTQAQFNAPMTSSSQSNYTTATPGTSKKQKLIIFCDEINLPSADKYGTQRVIQLLREIVEKGGIWHPQTQRWLKLENILIVAACNPPTDAGRIPLPWRFLRHVSLLFIDFPSAQSLYTIYSTCIRSLLRPFTQLGKHSENLTKTVIQVFDFVRTRFTSDQQPHYIFSPRDLTRFVRALKELLFNPNSLAIFTAKKAGKMSRRKKINALSLAYDEAKYYSMKKVIIPFCGHQVLRLFQDRLVTPQERSWLDTYVDDCFNEHFKNEGYADLGKPFLFSSLDSSIPSQTDRSELRTLIAEKLRRFAEEELDVKLVLFDAVLDHILRIDSVLRQVMGHMLLIGASGAGKTVLSKFVAWNIGMSVQTIHLSRRYTIENFEDDCRTAMWTAGVRGEQICFLLNEANVLESSYLERINALLACGDIPGLFTGEAYSKLLIAIRDVAKTVGSSSAMVAVKGQGNAQKGIGPQIIKKKSMIDLGDENQYESDLILQDTLSISATDEEAYNWFIRRVQRNLHVVLTMNPASSEYADRTATSPALFNRCVIDWMGDWEPDALLQVSFELIASLDIDGRGYSAPTQPGDDQMQLQSLGKKKKKIRAQSSLKRQNSILLSPSNLDLGGGIAFDENFFNLPVPQNMYEAACRVLVEMHLAVEKENEILRKRGLLQNFATPRHYIDFIEHFKTIMSQRKEKVTDQQHHLGTGLGKLEEARTSVGKMEIELSQTQTKLVQSEAQMNNMTGKLVDERAQIATKAKESQIIKNKLDIQIAEINKNKEQANGELRKVEPILQQAKNNVGTVKKDDMNKVKSYPNPPAMIQSTVTATLFLLTGKLFTWESFKKTAIDITKEIQNFNNDQLLNDPKRAEEVKKNCAQVCNAKEEDFKHSSETIRMLGMWVKAQMSYTEVVRKVEPIRQIVQKLESDQQKQQEKQQVIVQELETLRRRESETENQLKRITADIERIRLQKNQVSEKVIRCQKLLQSLSSERERWAEEKGQFDSQGITLCGDSLLSAGFLAYAGFFDDGVRSRLLHQWGTILNRFNIPVDQNYQPQDALSTEEERAEWASLSLSTDQLSIENAIILRRFRRFPLVVDPSGQAVDFITALFKSSGINTTSFLSPTMLKELETSLRFGTPLLITDAEHSDPVLHPLLNKEFRRVSGRMMVQLDKNQIDVSPKFQLFLSTAVPAGSLQLSPDMCSRVTVANFTVTMSSLAARCMSRIVAVERPEVGTQRAQISKARGEDSMRLHDVERKLLQALSGTSTSIIDDTKVVNTLESLKKDAANIRAKVAMQDSVMDELVKAQAMYTPLSQACSRVFFLMEQLIEIHQLYQFSLRHFFTVLDLALAAGSMRVPLLKKENYNQEANEEFPKSIEKSHSNSLLPIAQHLSNSQQKLKLAENEIPQNLFVRRLIAITQRFFCEIFQQVGRSLFQQHRTLFALQIAYIAVELEWDIQTNIELLLLYDQEGGFQCKVDEIGKTIDEWSYLALDLSARSGIGAVGSGNEPLTVQQPSIKNPRERNRSQINMSSLGRGMGTTAQFLAQNGGENFKALGMMKNQLVKSHQRQRSFSGNMEQDQYWDPSQRLNSEQGSNSHFAALKKKPMGMEIDEVELKEEREDEGFDQQTSEKGKQKKLALKPLKINSRKAANENNKKEESHHMQIDKVGDHYSQSSSTGDDEITLVINDNNDSYGDGSMSQSDEIDEDYDEDDEEREKEEEEYQQFQKENIKNRKRMNVIFRREQLSLQLSKEQEKMVNLFADQLPLSVNEILKQLIIQFSQKSTKLNQQHDFKFQKKQSGEQWMKWLQQPQPELVQAPAFDDVDDSMKEENEMEYDVDSNNSQAGKDGRRKSKLSQSSDLSQISPPSQQQKTTVLAALRHVLILRLARPDRFIAAVRVLIQSVFSHTLHFMDKADSGDLQRIAEVETTPTTPILLLSPSGHDPSDRVENASRDMNISLTSIAMGSSECTELAKTALINAATKGAQALSMHQQFPMFSTSQINNTLLLNQIQGERGIKTPRGDQAGLNKSKIQKRESSFNMKSQQYVGYWVILKNVHLAPGWLKNELPALILRCNMIIKQYAPTKQSGQNNFANSKVQDALNSTQQQQITQNAIGQQAFFRIILTADLDSQLPPSILRESQRVVLEPIPGLRAGLLHALKQDKPNVLQRLPNERSRLHLLVAWLHAVVCERLRYAPIGWCKKYEFSSGDLIASYDLVDIWLNTGAVLDSNYFTSFFNVKIAASSSKISGQQASQLQLDPSKLKQSISPADIPFKAIHAVIGALVYGGKIDNDCDKRILLETIQRIFIAPNCCVDNQQQKQQQRDSNPFIKLQLPEPPQQLLPWDSYDDSIQSSFGTGNSP</sequence>
<feature type="compositionally biased region" description="Basic and acidic residues" evidence="11">
    <location>
        <begin position="532"/>
        <end position="541"/>
    </location>
</feature>
<dbReference type="InterPro" id="IPR013602">
    <property type="entry name" value="Dynein_heavy_linker"/>
</dbReference>
<dbReference type="CDD" id="cd00009">
    <property type="entry name" value="AAA"/>
    <property type="match status" value="1"/>
</dbReference>
<feature type="region of interest" description="Disordered" evidence="11">
    <location>
        <begin position="1819"/>
        <end position="1844"/>
    </location>
</feature>
<dbReference type="InterPro" id="IPR024317">
    <property type="entry name" value="Dynein_heavy_chain_D4_dom"/>
</dbReference>
<keyword evidence="8" id="KW-0505">Motor protein</keyword>
<dbReference type="EMBL" id="SNRW01001182">
    <property type="protein sequence ID" value="KAA6397427.1"/>
    <property type="molecule type" value="Genomic_DNA"/>
</dbReference>
<dbReference type="Gene3D" id="1.10.8.720">
    <property type="entry name" value="Region D6 of dynein motor"/>
    <property type="match status" value="1"/>
</dbReference>
<dbReference type="GO" id="GO:0007052">
    <property type="term" value="P:mitotic spindle organization"/>
    <property type="evidence" value="ECO:0007669"/>
    <property type="project" value="TreeGrafter"/>
</dbReference>
<dbReference type="Gene3D" id="3.20.180.20">
    <property type="entry name" value="Dynein heavy chain, N-terminal domain 2"/>
    <property type="match status" value="1"/>
</dbReference>
<feature type="region of interest" description="Disordered" evidence="11">
    <location>
        <begin position="1491"/>
        <end position="1511"/>
    </location>
</feature>
<dbReference type="GO" id="GO:0008569">
    <property type="term" value="F:minus-end-directed microtubule motor activity"/>
    <property type="evidence" value="ECO:0007669"/>
    <property type="project" value="TreeGrafter"/>
</dbReference>
<dbReference type="InterPro" id="IPR042228">
    <property type="entry name" value="Dynein_linker_3"/>
</dbReference>
<dbReference type="InterPro" id="IPR042219">
    <property type="entry name" value="AAA_lid_11_sf"/>
</dbReference>
<gene>
    <name evidence="13" type="ORF">EZS28_007046</name>
</gene>
<dbReference type="PANTHER" id="PTHR10676:SF314">
    <property type="entry name" value="CYTOPLASMIC DYNEIN 1 HEAVY CHAIN 1"/>
    <property type="match status" value="1"/>
</dbReference>
<feature type="compositionally biased region" description="Polar residues" evidence="11">
    <location>
        <begin position="3492"/>
        <end position="3507"/>
    </location>
</feature>
<dbReference type="Gene3D" id="1.20.920.30">
    <property type="match status" value="1"/>
</dbReference>
<dbReference type="InterPro" id="IPR003593">
    <property type="entry name" value="AAA+_ATPase"/>
</dbReference>
<dbReference type="GO" id="GO:0005524">
    <property type="term" value="F:ATP binding"/>
    <property type="evidence" value="ECO:0007669"/>
    <property type="project" value="UniProtKB-KW"/>
</dbReference>
<feature type="region of interest" description="Disordered" evidence="11">
    <location>
        <begin position="3369"/>
        <end position="3398"/>
    </location>
</feature>
<dbReference type="GO" id="GO:0045505">
    <property type="term" value="F:dynein intermediate chain binding"/>
    <property type="evidence" value="ECO:0007669"/>
    <property type="project" value="InterPro"/>
</dbReference>
<feature type="coiled-coil region" evidence="10">
    <location>
        <begin position="18"/>
        <end position="74"/>
    </location>
</feature>
<evidence type="ECO:0000256" key="4">
    <source>
        <dbReference type="ARBA" id="ARBA00022741"/>
    </source>
</evidence>
<dbReference type="Gene3D" id="6.10.140.1060">
    <property type="match status" value="1"/>
</dbReference>
<dbReference type="InterPro" id="IPR035706">
    <property type="entry name" value="AAA_9"/>
</dbReference>
<dbReference type="Pfam" id="PF12781">
    <property type="entry name" value="AAA_9"/>
    <property type="match status" value="1"/>
</dbReference>
<organism evidence="13 14">
    <name type="scientific">Streblomastix strix</name>
    <dbReference type="NCBI Taxonomy" id="222440"/>
    <lineage>
        <taxon>Eukaryota</taxon>
        <taxon>Metamonada</taxon>
        <taxon>Preaxostyla</taxon>
        <taxon>Oxymonadida</taxon>
        <taxon>Streblomastigidae</taxon>
        <taxon>Streblomastix</taxon>
    </lineage>
</organism>
<keyword evidence="6" id="KW-0243">Dynein</keyword>
<dbReference type="Pfam" id="PF12774">
    <property type="entry name" value="AAA_6"/>
    <property type="match status" value="1"/>
</dbReference>
<protein>
    <submittedName>
        <fullName evidence="13">Putative Cytoplasmic dynein 1 heavy chain 1</fullName>
    </submittedName>
</protein>
<evidence type="ECO:0000256" key="7">
    <source>
        <dbReference type="ARBA" id="ARBA00023054"/>
    </source>
</evidence>
<dbReference type="OrthoDB" id="14187at2759"/>
<feature type="region of interest" description="Disordered" evidence="11">
    <location>
        <begin position="3423"/>
        <end position="3531"/>
    </location>
</feature>
<dbReference type="InterPro" id="IPR035699">
    <property type="entry name" value="AAA_6"/>
</dbReference>
<comment type="caution">
    <text evidence="13">The sequence shown here is derived from an EMBL/GenBank/DDBJ whole genome shotgun (WGS) entry which is preliminary data.</text>
</comment>
<dbReference type="InterPro" id="IPR011704">
    <property type="entry name" value="ATPase_dyneun-rel_AAA"/>
</dbReference>
<dbReference type="InterPro" id="IPR026983">
    <property type="entry name" value="DHC"/>
</dbReference>
<feature type="compositionally biased region" description="Basic and acidic residues" evidence="11">
    <location>
        <begin position="3455"/>
        <end position="3475"/>
    </location>
</feature>
<dbReference type="SMART" id="SM00382">
    <property type="entry name" value="AAA"/>
    <property type="match status" value="3"/>
</dbReference>
<feature type="non-terminal residue" evidence="13">
    <location>
        <position position="4165"/>
    </location>
</feature>
<keyword evidence="9" id="KW-0206">Cytoskeleton</keyword>
<feature type="region of interest" description="Disordered" evidence="11">
    <location>
        <begin position="4143"/>
        <end position="4165"/>
    </location>
</feature>
<dbReference type="SUPFAM" id="SSF52540">
    <property type="entry name" value="P-loop containing nucleoside triphosphate hydrolases"/>
    <property type="match status" value="4"/>
</dbReference>
<evidence type="ECO:0000256" key="10">
    <source>
        <dbReference type="SAM" id="Coils"/>
    </source>
</evidence>
<dbReference type="Gene3D" id="1.10.472.130">
    <property type="match status" value="1"/>
</dbReference>
<feature type="region of interest" description="Disordered" evidence="11">
    <location>
        <begin position="260"/>
        <end position="281"/>
    </location>
</feature>
<feature type="coiled-coil region" evidence="10">
    <location>
        <begin position="2751"/>
        <end position="2785"/>
    </location>
</feature>
<dbReference type="GO" id="GO:0016887">
    <property type="term" value="F:ATP hydrolysis activity"/>
    <property type="evidence" value="ECO:0007669"/>
    <property type="project" value="InterPro"/>
</dbReference>
<dbReference type="Gene3D" id="1.10.8.1220">
    <property type="match status" value="1"/>
</dbReference>
<evidence type="ECO:0000256" key="8">
    <source>
        <dbReference type="ARBA" id="ARBA00023175"/>
    </source>
</evidence>
<dbReference type="Gene3D" id="1.10.8.710">
    <property type="match status" value="1"/>
</dbReference>
<dbReference type="Gene3D" id="3.40.50.300">
    <property type="entry name" value="P-loop containing nucleotide triphosphate hydrolases"/>
    <property type="match status" value="6"/>
</dbReference>
<dbReference type="Pfam" id="PF12775">
    <property type="entry name" value="AAA_7"/>
    <property type="match status" value="2"/>
</dbReference>
<dbReference type="GO" id="GO:0007018">
    <property type="term" value="P:microtubule-based movement"/>
    <property type="evidence" value="ECO:0007669"/>
    <property type="project" value="InterPro"/>
</dbReference>
<dbReference type="Gene3D" id="1.20.140.100">
    <property type="entry name" value="Dynein heavy chain, N-terminal domain 2"/>
    <property type="match status" value="1"/>
</dbReference>
<dbReference type="Gene3D" id="1.20.58.1120">
    <property type="match status" value="1"/>
</dbReference>
<evidence type="ECO:0000256" key="5">
    <source>
        <dbReference type="ARBA" id="ARBA00022840"/>
    </source>
</evidence>
<evidence type="ECO:0000256" key="2">
    <source>
        <dbReference type="ARBA" id="ARBA00022490"/>
    </source>
</evidence>
<dbReference type="InterPro" id="IPR042222">
    <property type="entry name" value="Dynein_2_N"/>
</dbReference>
<dbReference type="Pfam" id="PF12777">
    <property type="entry name" value="MT"/>
    <property type="match status" value="1"/>
</dbReference>
<dbReference type="Pfam" id="PF08393">
    <property type="entry name" value="DHC_N2"/>
    <property type="match status" value="1"/>
</dbReference>
<keyword evidence="4" id="KW-0547">Nucleotide-binding</keyword>
<dbReference type="GO" id="GO:0031122">
    <property type="term" value="P:cytoplasmic microtubule organization"/>
    <property type="evidence" value="ECO:0007669"/>
    <property type="project" value="TreeGrafter"/>
</dbReference>
<dbReference type="InterPro" id="IPR024743">
    <property type="entry name" value="Dynein_HC_stalk"/>
</dbReference>
<feature type="region of interest" description="Disordered" evidence="11">
    <location>
        <begin position="532"/>
        <end position="589"/>
    </location>
</feature>
<proteinExistence type="predicted"/>
<dbReference type="Pfam" id="PF07728">
    <property type="entry name" value="AAA_5"/>
    <property type="match status" value="1"/>
</dbReference>
<dbReference type="PANTHER" id="PTHR10676">
    <property type="entry name" value="DYNEIN HEAVY CHAIN FAMILY PROTEIN"/>
    <property type="match status" value="1"/>
</dbReference>
<feature type="compositionally biased region" description="Polar residues" evidence="11">
    <location>
        <begin position="4153"/>
        <end position="4165"/>
    </location>
</feature>
<feature type="domain" description="AAA+ ATPase" evidence="12">
    <location>
        <begin position="858"/>
        <end position="993"/>
    </location>
</feature>
<dbReference type="GO" id="GO:0005881">
    <property type="term" value="C:cytoplasmic microtubule"/>
    <property type="evidence" value="ECO:0007669"/>
    <property type="project" value="TreeGrafter"/>
</dbReference>
<keyword evidence="5" id="KW-0067">ATP-binding</keyword>
<dbReference type="GO" id="GO:0005868">
    <property type="term" value="C:cytoplasmic dynein complex"/>
    <property type="evidence" value="ECO:0007669"/>
    <property type="project" value="TreeGrafter"/>
</dbReference>
<keyword evidence="3" id="KW-0493">Microtubule</keyword>
<evidence type="ECO:0000256" key="9">
    <source>
        <dbReference type="ARBA" id="ARBA00023212"/>
    </source>
</evidence>
<feature type="compositionally biased region" description="Polar residues" evidence="11">
    <location>
        <begin position="1499"/>
        <end position="1511"/>
    </location>
</feature>
<dbReference type="Pfam" id="PF22597">
    <property type="entry name" value="DYN_lid"/>
    <property type="match status" value="1"/>
</dbReference>
<dbReference type="InterPro" id="IPR043157">
    <property type="entry name" value="Dynein_AAA1S"/>
</dbReference>
<evidence type="ECO:0000313" key="13">
    <source>
        <dbReference type="EMBL" id="KAA6397427.1"/>
    </source>
</evidence>
<keyword evidence="7 10" id="KW-0175">Coiled coil</keyword>
<reference evidence="13 14" key="1">
    <citation type="submission" date="2019-03" db="EMBL/GenBank/DDBJ databases">
        <title>Single cell metagenomics reveals metabolic interactions within the superorganism composed of flagellate Streblomastix strix and complex community of Bacteroidetes bacteria on its surface.</title>
        <authorList>
            <person name="Treitli S.C."/>
            <person name="Kolisko M."/>
            <person name="Husnik F."/>
            <person name="Keeling P."/>
            <person name="Hampl V."/>
        </authorList>
    </citation>
    <scope>NUCLEOTIDE SEQUENCE [LARGE SCALE GENOMIC DNA]</scope>
    <source>
        <strain evidence="13">ST1C</strain>
    </source>
</reference>
<dbReference type="Pfam" id="PF12780">
    <property type="entry name" value="AAA_8"/>
    <property type="match status" value="2"/>
</dbReference>
<dbReference type="GO" id="GO:0005938">
    <property type="term" value="C:cell cortex"/>
    <property type="evidence" value="ECO:0007669"/>
    <property type="project" value="TreeGrafter"/>
</dbReference>
<feature type="compositionally biased region" description="Low complexity" evidence="11">
    <location>
        <begin position="542"/>
        <end position="555"/>
    </location>
</feature>
<dbReference type="Pfam" id="PF18198">
    <property type="entry name" value="AAA_lid_11"/>
    <property type="match status" value="1"/>
</dbReference>
<evidence type="ECO:0000259" key="12">
    <source>
        <dbReference type="SMART" id="SM00382"/>
    </source>
</evidence>
<keyword evidence="2" id="KW-0963">Cytoplasm</keyword>
<dbReference type="GO" id="GO:0007097">
    <property type="term" value="P:nuclear migration"/>
    <property type="evidence" value="ECO:0007669"/>
    <property type="project" value="TreeGrafter"/>
</dbReference>
<dbReference type="InterPro" id="IPR054354">
    <property type="entry name" value="DYNC2H1-like_lid"/>
</dbReference>
<feature type="region of interest" description="Disordered" evidence="11">
    <location>
        <begin position="3636"/>
        <end position="3675"/>
    </location>
</feature>
<evidence type="ECO:0000256" key="11">
    <source>
        <dbReference type="SAM" id="MobiDB-lite"/>
    </source>
</evidence>
<feature type="domain" description="AAA+ ATPase" evidence="12">
    <location>
        <begin position="1747"/>
        <end position="1930"/>
    </location>
</feature>
<dbReference type="InterPro" id="IPR041658">
    <property type="entry name" value="AAA_lid_11"/>
</dbReference>
<evidence type="ECO:0000313" key="14">
    <source>
        <dbReference type="Proteomes" id="UP000324800"/>
    </source>
</evidence>
<accession>A0A5J4WQM4</accession>
<evidence type="ECO:0000256" key="3">
    <source>
        <dbReference type="ARBA" id="ARBA00022701"/>
    </source>
</evidence>
<dbReference type="FunFam" id="3.40.50.300:FF:000071">
    <property type="entry name" value="Cytoplasmic dynein heavy chain 1"/>
    <property type="match status" value="1"/>
</dbReference>
<feature type="compositionally biased region" description="Acidic residues" evidence="11">
    <location>
        <begin position="3508"/>
        <end position="3528"/>
    </location>
</feature>
<dbReference type="InterPro" id="IPR027417">
    <property type="entry name" value="P-loop_NTPase"/>
</dbReference>